<evidence type="ECO:0000313" key="2">
    <source>
        <dbReference type="EMBL" id="PRZ03152.1"/>
    </source>
</evidence>
<protein>
    <submittedName>
        <fullName evidence="2">Prolyl-tRNA editing enzyme YbaK/EbsC (Cys-tRNA(Pro) deacylase)</fullName>
    </submittedName>
</protein>
<dbReference type="Pfam" id="PF04073">
    <property type="entry name" value="tRNA_edit"/>
    <property type="match status" value="1"/>
</dbReference>
<dbReference type="Proteomes" id="UP000239895">
    <property type="component" value="Unassembled WGS sequence"/>
</dbReference>
<organism evidence="2 3">
    <name type="scientific">Isoptericola halotolerans</name>
    <dbReference type="NCBI Taxonomy" id="300560"/>
    <lineage>
        <taxon>Bacteria</taxon>
        <taxon>Bacillati</taxon>
        <taxon>Actinomycetota</taxon>
        <taxon>Actinomycetes</taxon>
        <taxon>Micrococcales</taxon>
        <taxon>Promicromonosporaceae</taxon>
        <taxon>Isoptericola</taxon>
    </lineage>
</organism>
<dbReference type="InterPro" id="IPR036754">
    <property type="entry name" value="YbaK/aa-tRNA-synt-asso_dom_sf"/>
</dbReference>
<name>A0ABX5EBJ8_9MICO</name>
<keyword evidence="3" id="KW-1185">Reference proteome</keyword>
<evidence type="ECO:0000259" key="1">
    <source>
        <dbReference type="Pfam" id="PF04073"/>
    </source>
</evidence>
<dbReference type="SUPFAM" id="SSF55826">
    <property type="entry name" value="YbaK/ProRS associated domain"/>
    <property type="match status" value="1"/>
</dbReference>
<dbReference type="Gene3D" id="3.90.960.10">
    <property type="entry name" value="YbaK/aminoacyl-tRNA synthetase-associated domain"/>
    <property type="match status" value="1"/>
</dbReference>
<gene>
    <name evidence="2" type="ORF">BCL65_11519</name>
</gene>
<evidence type="ECO:0000313" key="3">
    <source>
        <dbReference type="Proteomes" id="UP000239895"/>
    </source>
</evidence>
<sequence length="196" mass="20538">MNATAQHLPAVGDLDWVRALDHTDLLAPSVGAALRTWSATEPRVRTEVAVAAIDPDHADTATLNTVHGLPPEISANCVVVAGRRGDVERVAACVVPATTRADVNTRVRKLLDARKASFLSADRATAESGMEYGGITPLGLPEPWRVLVDERFAAPGTLALMGSGLRRSKLLLPGDLLCTAPRAEVVADLGVVPAVG</sequence>
<dbReference type="InterPro" id="IPR007214">
    <property type="entry name" value="YbaK/aa-tRNA-synth-assoc-dom"/>
</dbReference>
<feature type="domain" description="YbaK/aminoacyl-tRNA synthetase-associated" evidence="1">
    <location>
        <begin position="55"/>
        <end position="173"/>
    </location>
</feature>
<dbReference type="EMBL" id="PVTX01000015">
    <property type="protein sequence ID" value="PRZ03152.1"/>
    <property type="molecule type" value="Genomic_DNA"/>
</dbReference>
<proteinExistence type="predicted"/>
<accession>A0ABX5EBJ8</accession>
<comment type="caution">
    <text evidence="2">The sequence shown here is derived from an EMBL/GenBank/DDBJ whole genome shotgun (WGS) entry which is preliminary data.</text>
</comment>
<reference evidence="2 3" key="1">
    <citation type="submission" date="2018-03" db="EMBL/GenBank/DDBJ databases">
        <title>Comparative analysis of microorganisms from saline springs in Andes Mountain Range, Colombia.</title>
        <authorList>
            <person name="Rubin E."/>
        </authorList>
    </citation>
    <scope>NUCLEOTIDE SEQUENCE [LARGE SCALE GENOMIC DNA]</scope>
    <source>
        <strain evidence="2 3">CG 23</strain>
    </source>
</reference>
<dbReference type="RefSeq" id="WP_243401155.1">
    <property type="nucleotide sequence ID" value="NZ_PVTX01000015.1"/>
</dbReference>